<dbReference type="Proteomes" id="UP000050668">
    <property type="component" value="Unassembled WGS sequence"/>
</dbReference>
<evidence type="ECO:0000313" key="2">
    <source>
        <dbReference type="Proteomes" id="UP000050668"/>
    </source>
</evidence>
<reference evidence="2" key="1">
    <citation type="submission" date="2015-07" db="EMBL/GenBank/DDBJ databases">
        <title>Fjat-14205 dsm 2895.</title>
        <authorList>
            <person name="Liu B."/>
            <person name="Wang J."/>
            <person name="Zhu Y."/>
            <person name="Liu G."/>
            <person name="Chen Q."/>
            <person name="Chen Z."/>
            <person name="Lan J."/>
            <person name="Che J."/>
            <person name="Ge C."/>
            <person name="Shi H."/>
            <person name="Pan Z."/>
            <person name="Liu X."/>
        </authorList>
    </citation>
    <scope>NUCLEOTIDE SEQUENCE [LARGE SCALE GENOMIC DNA]</scope>
    <source>
        <strain evidence="2">DSM 25560</strain>
    </source>
</reference>
<dbReference type="RefSeq" id="WP_053584741.1">
    <property type="nucleotide sequence ID" value="NZ_LGRV01000004.1"/>
</dbReference>
<accession>A0ABR5JXV2</accession>
<name>A0ABR5JXV2_9BACI</name>
<proteinExistence type="predicted"/>
<keyword evidence="2" id="KW-1185">Reference proteome</keyword>
<evidence type="ECO:0008006" key="3">
    <source>
        <dbReference type="Google" id="ProtNLM"/>
    </source>
</evidence>
<gene>
    <name evidence="1" type="ORF">AEA09_14815</name>
</gene>
<evidence type="ECO:0000313" key="1">
    <source>
        <dbReference type="EMBL" id="KOS67121.1"/>
    </source>
</evidence>
<protein>
    <recommendedName>
        <fullName evidence="3">Phage protein</fullName>
    </recommendedName>
</protein>
<comment type="caution">
    <text evidence="1">The sequence shown here is derived from an EMBL/GenBank/DDBJ whole genome shotgun (WGS) entry which is preliminary data.</text>
</comment>
<dbReference type="EMBL" id="LGRV01000004">
    <property type="protein sequence ID" value="KOS67121.1"/>
    <property type="molecule type" value="Genomic_DNA"/>
</dbReference>
<organism evidence="1 2">
    <name type="scientific">Lysinibacillus contaminans</name>
    <dbReference type="NCBI Taxonomy" id="1293441"/>
    <lineage>
        <taxon>Bacteria</taxon>
        <taxon>Bacillati</taxon>
        <taxon>Bacillota</taxon>
        <taxon>Bacilli</taxon>
        <taxon>Bacillales</taxon>
        <taxon>Bacillaceae</taxon>
        <taxon>Lysinibacillus</taxon>
    </lineage>
</organism>
<sequence length="421" mass="49293">MQNLVKETHYTRGSEHTPVHIVDSIMGAGKTSWSIQFMNEADKDQNFLYITPFLDEVQRVKESVTSRNFTTPEPKGKNKGKLDNLKQLILNEHDIAATHALFQKADTELIELIKAGNYTLILDEVMNVVEQCKLNNDDFKWLLDGGMISVDDDTGLIQWNDDGEYQDTRYKDIKILAETNNLYFFENTVLFWTFPISVFKAFKEVYIMTYLFQCQQQKYYYDLYNVDYVYKAVQKLPNGKYNLINHYDKEPYDKAAIKALINIYDGKLNNLGDDKNAFSVSWFRREQNKHLIEKLQKNIGTYFKNNVKTSAELNMWTCFKDDIPKLKGKGYTKGFVASNARATNEFKEKESLAYTVNRFMNPFEKKFFISKGVAVDEDMYALSELIQWIWRSQIRDGKAINLYLPSKRMRVILQDYLQSDM</sequence>